<dbReference type="Proteomes" id="UP000292082">
    <property type="component" value="Unassembled WGS sequence"/>
</dbReference>
<evidence type="ECO:0000313" key="2">
    <source>
        <dbReference type="Proteomes" id="UP000292082"/>
    </source>
</evidence>
<dbReference type="STRING" id="114155.A0A4V2K5X8"/>
<organism evidence="1 2">
    <name type="scientific">Dichomitus squalens</name>
    <dbReference type="NCBI Taxonomy" id="114155"/>
    <lineage>
        <taxon>Eukaryota</taxon>
        <taxon>Fungi</taxon>
        <taxon>Dikarya</taxon>
        <taxon>Basidiomycota</taxon>
        <taxon>Agaricomycotina</taxon>
        <taxon>Agaricomycetes</taxon>
        <taxon>Polyporales</taxon>
        <taxon>Polyporaceae</taxon>
        <taxon>Dichomitus</taxon>
    </lineage>
</organism>
<sequence length="443" mass="50158">MSTSTTLAVSETIWLCPRPLARSPGRFPLIPLLPDKAARAFLPSELWECVLEYVFAQYNVRDAGPEQDVVAMKLGLLRVSKSFNAVALPLFYAFIQAPSLRVLEKLAARLHAADKTWDSIRRIPYSAPGRWIHTLNLEHLRCTSSEDVLRLDTVLNKLFPVVPFLTDLILNPHAMLSRRAVSSLTHRDGIQNMRSLKGIQLTTSMRTEEDLFVELLRACTRLEELEVMGTGIDQSELSWLDTRPVEPPSFYPLRLPFLRKLVALSMPSSPVLFALLYSPLPALRHLTLTPYDEVSVPGCLVPRFLAVHGQHLTSLHLYTVKQWPTILFPTPATLLDICPALKHVSLELPLPTLTLSQAEQHHLEILSIPRPKPEYFVVLEKLLPKLPRLRFVRARDVKWLRNGMSTKAQQAGVQGEMLLWRRKLGRRGIQLLDAEWNPGTEGT</sequence>
<proteinExistence type="predicted"/>
<reference evidence="1 2" key="1">
    <citation type="submission" date="2019-01" db="EMBL/GenBank/DDBJ databases">
        <title>Draft genome sequences of three monokaryotic isolates of the white-rot basidiomycete fungus Dichomitus squalens.</title>
        <authorList>
            <consortium name="DOE Joint Genome Institute"/>
            <person name="Lopez S.C."/>
            <person name="Andreopoulos B."/>
            <person name="Pangilinan J."/>
            <person name="Lipzen A."/>
            <person name="Riley R."/>
            <person name="Ahrendt S."/>
            <person name="Ng V."/>
            <person name="Barry K."/>
            <person name="Daum C."/>
            <person name="Grigoriev I.V."/>
            <person name="Hilden K.S."/>
            <person name="Makela M.R."/>
            <person name="de Vries R.P."/>
        </authorList>
    </citation>
    <scope>NUCLEOTIDE SEQUENCE [LARGE SCALE GENOMIC DNA]</scope>
    <source>
        <strain evidence="1 2">CBS 464.89</strain>
    </source>
</reference>
<dbReference type="SUPFAM" id="SSF52047">
    <property type="entry name" value="RNI-like"/>
    <property type="match status" value="1"/>
</dbReference>
<dbReference type="InterPro" id="IPR032675">
    <property type="entry name" value="LRR_dom_sf"/>
</dbReference>
<name>A0A4V2K5X8_9APHY</name>
<evidence type="ECO:0000313" key="1">
    <source>
        <dbReference type="EMBL" id="TBU62082.1"/>
    </source>
</evidence>
<gene>
    <name evidence="1" type="ORF">BD310DRAFT_872280</name>
</gene>
<dbReference type="Gene3D" id="3.80.10.10">
    <property type="entry name" value="Ribonuclease Inhibitor"/>
    <property type="match status" value="1"/>
</dbReference>
<protein>
    <submittedName>
        <fullName evidence="1">Uncharacterized protein</fullName>
    </submittedName>
</protein>
<accession>A0A4V2K5X8</accession>
<dbReference type="EMBL" id="ML145095">
    <property type="protein sequence ID" value="TBU62082.1"/>
    <property type="molecule type" value="Genomic_DNA"/>
</dbReference>
<keyword evidence="2" id="KW-1185">Reference proteome</keyword>
<dbReference type="AlphaFoldDB" id="A0A4V2K5X8"/>